<protein>
    <recommendedName>
        <fullName evidence="3">DUF1853 domain-containing protein</fullName>
    </recommendedName>
</protein>
<dbReference type="Proteomes" id="UP000008634">
    <property type="component" value="Chromosome"/>
</dbReference>
<evidence type="ECO:0008006" key="3">
    <source>
        <dbReference type="Google" id="ProtNLM"/>
    </source>
</evidence>
<gene>
    <name evidence="1" type="ordered locus">Celal_4145</name>
</gene>
<dbReference type="OrthoDB" id="1466769at2"/>
<organism evidence="1 2">
    <name type="scientific">Cellulophaga algicola (strain DSM 14237 / IC166 / ACAM 630)</name>
    <dbReference type="NCBI Taxonomy" id="688270"/>
    <lineage>
        <taxon>Bacteria</taxon>
        <taxon>Pseudomonadati</taxon>
        <taxon>Bacteroidota</taxon>
        <taxon>Flavobacteriia</taxon>
        <taxon>Flavobacteriales</taxon>
        <taxon>Flavobacteriaceae</taxon>
        <taxon>Cellulophaga</taxon>
    </lineage>
</organism>
<accession>E6XFB4</accession>
<dbReference type="Pfam" id="PF08907">
    <property type="entry name" value="DUF1853"/>
    <property type="match status" value="1"/>
</dbReference>
<keyword evidence="2" id="KW-1185">Reference proteome</keyword>
<name>E6XFB4_CELAD</name>
<proteinExistence type="predicted"/>
<dbReference type="EMBL" id="CP002453">
    <property type="protein sequence ID" value="ADV51387.1"/>
    <property type="molecule type" value="Genomic_DNA"/>
</dbReference>
<dbReference type="AlphaFoldDB" id="E6XFB4"/>
<sequence length="266" mass="31696">MNVSQVKGFLQTQELWNDTFNGIPQFKFPELNLIDFRLQPIPENIRLGHQIEYIFQQLIAHSTSYKTLLFNQPIRNEKITTGEIDFILQNTKNQEIIHVELTYKFYIIDTNISDEIHQLVGPNRKDAFYEKVQKIKHKQFALLKTKEAIQFLESKHINVHNIISKACFKAQLFKPYFEDAILTTLNENCIVGSWLSLNEFKLSLFNENLYYLLKKQEWIIVPTFDVEWKIYQSIIGDIYKAHERKQAPMLWMKDKNNKLHKIFIVR</sequence>
<evidence type="ECO:0000313" key="2">
    <source>
        <dbReference type="Proteomes" id="UP000008634"/>
    </source>
</evidence>
<reference evidence="1 2" key="1">
    <citation type="journal article" date="2010" name="Stand. Genomic Sci.">
        <title>Complete genome sequence of Cellulophaga algicola type strain (IC166).</title>
        <authorList>
            <person name="Abt B."/>
            <person name="Lu M."/>
            <person name="Misra M."/>
            <person name="Han C."/>
            <person name="Nolan M."/>
            <person name="Lucas S."/>
            <person name="Hammon N."/>
            <person name="Deshpande S."/>
            <person name="Cheng J.F."/>
            <person name="Tapia R."/>
            <person name="Goodwin L."/>
            <person name="Pitluck S."/>
            <person name="Liolios K."/>
            <person name="Pagani I."/>
            <person name="Ivanova N."/>
            <person name="Mavromatis K."/>
            <person name="Ovchinikova G."/>
            <person name="Pati A."/>
            <person name="Chen A."/>
            <person name="Palaniappan K."/>
            <person name="Land M."/>
            <person name="Hauser L."/>
            <person name="Chang Y.J."/>
            <person name="Jeffries C.D."/>
            <person name="Detter J.C."/>
            <person name="Brambilla E."/>
            <person name="Rohde M."/>
            <person name="Tindall B.J."/>
            <person name="Goker M."/>
            <person name="Woyke T."/>
            <person name="Bristow J."/>
            <person name="Eisen J.A."/>
            <person name="Markowitz V."/>
            <person name="Hugenholtz P."/>
            <person name="Kyrpides N.C."/>
            <person name="Klenk H.P."/>
            <person name="Lapidus A."/>
        </authorList>
    </citation>
    <scope>NUCLEOTIDE SEQUENCE [LARGE SCALE GENOMIC DNA]</scope>
    <source>
        <strain evidence="2">DSM 14237 / IC166 / ACAM 630</strain>
    </source>
</reference>
<evidence type="ECO:0000313" key="1">
    <source>
        <dbReference type="EMBL" id="ADV51387.1"/>
    </source>
</evidence>
<dbReference type="HOGENOM" id="CLU_087561_0_0_10"/>
<dbReference type="InterPro" id="IPR015003">
    <property type="entry name" value="DUF1853"/>
</dbReference>
<dbReference type="eggNOG" id="COG3782">
    <property type="taxonomic scope" value="Bacteria"/>
</dbReference>
<dbReference type="STRING" id="688270.Celal_4145"/>
<dbReference type="KEGG" id="cao:Celal_4145"/>